<dbReference type="InterPro" id="IPR018011">
    <property type="entry name" value="Carb_sulfotrans_8-10"/>
</dbReference>
<dbReference type="Pfam" id="PF03567">
    <property type="entry name" value="Sulfotransfer_2"/>
    <property type="match status" value="1"/>
</dbReference>
<dbReference type="PANTHER" id="PTHR12137">
    <property type="entry name" value="CARBOHYDRATE SULFOTRANSFERASE"/>
    <property type="match status" value="1"/>
</dbReference>
<dbReference type="EMBL" id="CAJPEV010000941">
    <property type="protein sequence ID" value="CAG0889644.1"/>
    <property type="molecule type" value="Genomic_DNA"/>
</dbReference>
<evidence type="ECO:0000256" key="4">
    <source>
        <dbReference type="ARBA" id="ARBA00022692"/>
    </source>
</evidence>
<dbReference type="GO" id="GO:0000139">
    <property type="term" value="C:Golgi membrane"/>
    <property type="evidence" value="ECO:0007669"/>
    <property type="project" value="UniProtKB-SubCell"/>
</dbReference>
<proteinExistence type="inferred from homology"/>
<sequence length="307" mass="36183">MNCLGNHHSDLGLNWDLHQDETQKDRHSRLQNECQKRGWRPKPRNCNPSNLATDLLGHQDLLHHLLVDDKNSLLYCYVPKVASTNWKRIFMILQGKSSDNNPLHIQASTSHESTILPRLSSFPLREAAHRLQSYFKFVFVRHPIHRLISAFRNKFQLHRYNSTYFLDRYGKKIIASCRNRDSNANQSLENGSSRNYSITFEEFVCFITDAKSSKERKFNEHWQPIYELCSPCFIHYDFIGKYETLTIDAQKVLDLVKVKHLKFPDLRSRSSTAQEIVENFMGSLSEESRQNLFQLYNDDFELFDYDL</sequence>
<dbReference type="GO" id="GO:0008146">
    <property type="term" value="F:sulfotransferase activity"/>
    <property type="evidence" value="ECO:0007669"/>
    <property type="project" value="InterPro"/>
</dbReference>
<keyword evidence="7" id="KW-0472">Membrane</keyword>
<comment type="similarity">
    <text evidence="2 9">Belongs to the sulfotransferase 2 family.</text>
</comment>
<dbReference type="EC" id="2.8.2.-" evidence="9"/>
<keyword evidence="4" id="KW-0812">Transmembrane</keyword>
<evidence type="ECO:0000256" key="5">
    <source>
        <dbReference type="ARBA" id="ARBA00022989"/>
    </source>
</evidence>
<reference evidence="10" key="1">
    <citation type="submission" date="2020-11" db="EMBL/GenBank/DDBJ databases">
        <authorList>
            <person name="Tran Van P."/>
        </authorList>
    </citation>
    <scope>NUCLEOTIDE SEQUENCE</scope>
</reference>
<dbReference type="PANTHER" id="PTHR12137:SF54">
    <property type="entry name" value="CARBOHYDRATE SULFOTRANSFERASE"/>
    <property type="match status" value="1"/>
</dbReference>
<organism evidence="10">
    <name type="scientific">Darwinula stevensoni</name>
    <dbReference type="NCBI Taxonomy" id="69355"/>
    <lineage>
        <taxon>Eukaryota</taxon>
        <taxon>Metazoa</taxon>
        <taxon>Ecdysozoa</taxon>
        <taxon>Arthropoda</taxon>
        <taxon>Crustacea</taxon>
        <taxon>Oligostraca</taxon>
        <taxon>Ostracoda</taxon>
        <taxon>Podocopa</taxon>
        <taxon>Podocopida</taxon>
        <taxon>Darwinulocopina</taxon>
        <taxon>Darwinuloidea</taxon>
        <taxon>Darwinulidae</taxon>
        <taxon>Darwinula</taxon>
    </lineage>
</organism>
<evidence type="ECO:0000256" key="3">
    <source>
        <dbReference type="ARBA" id="ARBA00022679"/>
    </source>
</evidence>
<keyword evidence="11" id="KW-1185">Reference proteome</keyword>
<evidence type="ECO:0000256" key="2">
    <source>
        <dbReference type="ARBA" id="ARBA00006339"/>
    </source>
</evidence>
<gene>
    <name evidence="10" type="ORF">DSTB1V02_LOCUS5605</name>
</gene>
<evidence type="ECO:0000256" key="7">
    <source>
        <dbReference type="ARBA" id="ARBA00023136"/>
    </source>
</evidence>
<evidence type="ECO:0000256" key="8">
    <source>
        <dbReference type="ARBA" id="ARBA00023180"/>
    </source>
</evidence>
<dbReference type="GO" id="GO:0016051">
    <property type="term" value="P:carbohydrate biosynthetic process"/>
    <property type="evidence" value="ECO:0007669"/>
    <property type="project" value="InterPro"/>
</dbReference>
<evidence type="ECO:0000256" key="9">
    <source>
        <dbReference type="RuleBase" id="RU364020"/>
    </source>
</evidence>
<keyword evidence="5" id="KW-1133">Transmembrane helix</keyword>
<evidence type="ECO:0000256" key="1">
    <source>
        <dbReference type="ARBA" id="ARBA00004323"/>
    </source>
</evidence>
<keyword evidence="9" id="KW-0119">Carbohydrate metabolism</keyword>
<dbReference type="Proteomes" id="UP000677054">
    <property type="component" value="Unassembled WGS sequence"/>
</dbReference>
<evidence type="ECO:0000313" key="11">
    <source>
        <dbReference type="Proteomes" id="UP000677054"/>
    </source>
</evidence>
<comment type="subcellular location">
    <subcellularLocation>
        <location evidence="1 9">Golgi apparatus membrane</location>
        <topology evidence="1 9">Single-pass type II membrane protein</topology>
    </subcellularLocation>
</comment>
<dbReference type="AlphaFoldDB" id="A0A7R8XGE3"/>
<name>A0A7R8XGE3_9CRUS</name>
<dbReference type="OrthoDB" id="2019940at2759"/>
<protein>
    <recommendedName>
        <fullName evidence="9">Carbohydrate sulfotransferase</fullName>
        <ecNumber evidence="9">2.8.2.-</ecNumber>
    </recommendedName>
</protein>
<dbReference type="EMBL" id="LR900458">
    <property type="protein sequence ID" value="CAD7245738.1"/>
    <property type="molecule type" value="Genomic_DNA"/>
</dbReference>
<keyword evidence="8 9" id="KW-0325">Glycoprotein</keyword>
<accession>A0A7R8XGE3</accession>
<evidence type="ECO:0000256" key="6">
    <source>
        <dbReference type="ARBA" id="ARBA00023034"/>
    </source>
</evidence>
<evidence type="ECO:0000313" key="10">
    <source>
        <dbReference type="EMBL" id="CAD7245738.1"/>
    </source>
</evidence>
<keyword evidence="3 9" id="KW-0808">Transferase</keyword>
<keyword evidence="6 9" id="KW-0333">Golgi apparatus</keyword>
<dbReference type="InterPro" id="IPR005331">
    <property type="entry name" value="Sulfotransferase"/>
</dbReference>
<keyword evidence="9" id="KW-0735">Signal-anchor</keyword>